<proteinExistence type="predicted"/>
<dbReference type="OrthoDB" id="6155349at2759"/>
<dbReference type="Proteomes" id="UP000242188">
    <property type="component" value="Unassembled WGS sequence"/>
</dbReference>
<keyword evidence="1" id="KW-0732">Signal</keyword>
<name>A0A210QJG8_MIZYE</name>
<gene>
    <name evidence="2" type="ORF">KP79_PYT05576</name>
</gene>
<protein>
    <submittedName>
        <fullName evidence="2">Uncharacterized protein</fullName>
    </submittedName>
</protein>
<reference evidence="2 3" key="1">
    <citation type="journal article" date="2017" name="Nat. Ecol. Evol.">
        <title>Scallop genome provides insights into evolution of bilaterian karyotype and development.</title>
        <authorList>
            <person name="Wang S."/>
            <person name="Zhang J."/>
            <person name="Jiao W."/>
            <person name="Li J."/>
            <person name="Xun X."/>
            <person name="Sun Y."/>
            <person name="Guo X."/>
            <person name="Huan P."/>
            <person name="Dong B."/>
            <person name="Zhang L."/>
            <person name="Hu X."/>
            <person name="Sun X."/>
            <person name="Wang J."/>
            <person name="Zhao C."/>
            <person name="Wang Y."/>
            <person name="Wang D."/>
            <person name="Huang X."/>
            <person name="Wang R."/>
            <person name="Lv J."/>
            <person name="Li Y."/>
            <person name="Zhang Z."/>
            <person name="Liu B."/>
            <person name="Lu W."/>
            <person name="Hui Y."/>
            <person name="Liang J."/>
            <person name="Zhou Z."/>
            <person name="Hou R."/>
            <person name="Li X."/>
            <person name="Liu Y."/>
            <person name="Li H."/>
            <person name="Ning X."/>
            <person name="Lin Y."/>
            <person name="Zhao L."/>
            <person name="Xing Q."/>
            <person name="Dou J."/>
            <person name="Li Y."/>
            <person name="Mao J."/>
            <person name="Guo H."/>
            <person name="Dou H."/>
            <person name="Li T."/>
            <person name="Mu C."/>
            <person name="Jiang W."/>
            <person name="Fu Q."/>
            <person name="Fu X."/>
            <person name="Miao Y."/>
            <person name="Liu J."/>
            <person name="Yu Q."/>
            <person name="Li R."/>
            <person name="Liao H."/>
            <person name="Li X."/>
            <person name="Kong Y."/>
            <person name="Jiang Z."/>
            <person name="Chourrout D."/>
            <person name="Li R."/>
            <person name="Bao Z."/>
        </authorList>
    </citation>
    <scope>NUCLEOTIDE SEQUENCE [LARGE SCALE GENOMIC DNA]</scope>
    <source>
        <strain evidence="2 3">PY_sf001</strain>
    </source>
</reference>
<dbReference type="AlphaFoldDB" id="A0A210QJG8"/>
<sequence>MGAYRKPAAMDNNLRLGILLVSVMTTTAVSPTTLDLNATATGVNIGAKLCPVLDAGINITCLMDHGDETGRSYCEMDSSSLNCTSHTYSTAGYYTMWSHCLSEDIHLNDSATIYVGNKIVNMVAMADGQMFKPMPTTGSATVTVTYEEGTHVFLNITNAITGDPIYSGNSTGFSESRVFSPADFGGVLGQHAVEIALSNPLGKETRFVVFDIEEEILTPVMTTNVLPYMHVYDVATFKETMTFGSNIIGAIEFPDIAYVDRKFGQVREMCLNYTWTTTGTFTFDVLFSNMVDSETYPYVVVVQYPVNNITANGTNLIYVSQTLDVKFEMAADALFPMGNLNATIVYGDGTSKVLDISSLTQGASITDSPKSYAPGTYSVELSVFSESSHMNFSWTQYVEYPIQGLELVHVSEAPMSESVQNVSLRMTDPLVSPLLNITCVFDIDGTEYIKTTDLVYGVNFTIIHPFVGDGNKTITFNCSNKLSSQDGVSYMDLYTDCFLDGQLFSPLYKNKDTPVQIAFAKFNKRFLNIKKHKQNRMQCNGHAYFNKYRIISSVTLAFHAEMLKFQKYEIKAKFKPDAVEKER</sequence>
<keyword evidence="3" id="KW-1185">Reference proteome</keyword>
<comment type="caution">
    <text evidence="2">The sequence shown here is derived from an EMBL/GenBank/DDBJ whole genome shotgun (WGS) entry which is preliminary data.</text>
</comment>
<evidence type="ECO:0000313" key="2">
    <source>
        <dbReference type="EMBL" id="OWF48731.1"/>
    </source>
</evidence>
<dbReference type="EMBL" id="NEDP02003396">
    <property type="protein sequence ID" value="OWF48731.1"/>
    <property type="molecule type" value="Genomic_DNA"/>
</dbReference>
<evidence type="ECO:0000256" key="1">
    <source>
        <dbReference type="SAM" id="SignalP"/>
    </source>
</evidence>
<organism evidence="2 3">
    <name type="scientific">Mizuhopecten yessoensis</name>
    <name type="common">Japanese scallop</name>
    <name type="synonym">Patinopecten yessoensis</name>
    <dbReference type="NCBI Taxonomy" id="6573"/>
    <lineage>
        <taxon>Eukaryota</taxon>
        <taxon>Metazoa</taxon>
        <taxon>Spiralia</taxon>
        <taxon>Lophotrochozoa</taxon>
        <taxon>Mollusca</taxon>
        <taxon>Bivalvia</taxon>
        <taxon>Autobranchia</taxon>
        <taxon>Pteriomorphia</taxon>
        <taxon>Pectinida</taxon>
        <taxon>Pectinoidea</taxon>
        <taxon>Pectinidae</taxon>
        <taxon>Mizuhopecten</taxon>
    </lineage>
</organism>
<feature type="chain" id="PRO_5012600511" evidence="1">
    <location>
        <begin position="29"/>
        <end position="583"/>
    </location>
</feature>
<feature type="signal peptide" evidence="1">
    <location>
        <begin position="1"/>
        <end position="28"/>
    </location>
</feature>
<evidence type="ECO:0000313" key="3">
    <source>
        <dbReference type="Proteomes" id="UP000242188"/>
    </source>
</evidence>
<accession>A0A210QJG8</accession>